<dbReference type="GO" id="GO:0006915">
    <property type="term" value="P:apoptotic process"/>
    <property type="evidence" value="ECO:0007669"/>
    <property type="project" value="UniProtKB-KW"/>
</dbReference>
<keyword evidence="3" id="KW-0053">Apoptosis</keyword>
<keyword evidence="8" id="KW-0010">Activator</keyword>
<reference evidence="15" key="1">
    <citation type="submission" date="2020-11" db="EMBL/GenBank/DDBJ databases">
        <authorList>
            <person name="Tran Van P."/>
        </authorList>
    </citation>
    <scope>NUCLEOTIDE SEQUENCE</scope>
</reference>
<dbReference type="InterPro" id="IPR012346">
    <property type="entry name" value="p53/RUNT-type_TF_DNA-bd_sf"/>
</dbReference>
<feature type="binding site" evidence="11">
    <location>
        <position position="55"/>
    </location>
    <ligand>
        <name>Zn(2+)</name>
        <dbReference type="ChEBI" id="CHEBI:29105"/>
    </ligand>
</feature>
<evidence type="ECO:0000259" key="14">
    <source>
        <dbReference type="Pfam" id="PF00870"/>
    </source>
</evidence>
<evidence type="ECO:0000256" key="11">
    <source>
        <dbReference type="PIRSR" id="PIRSR602117-1"/>
    </source>
</evidence>
<keyword evidence="9" id="KW-0804">Transcription</keyword>
<evidence type="ECO:0000256" key="13">
    <source>
        <dbReference type="SAM" id="Phobius"/>
    </source>
</evidence>
<evidence type="ECO:0000256" key="10">
    <source>
        <dbReference type="ARBA" id="ARBA00023242"/>
    </source>
</evidence>
<dbReference type="PANTHER" id="PTHR11447:SF16">
    <property type="entry name" value="P53 PROTEIN LONG FORM VARIANT 1"/>
    <property type="match status" value="1"/>
</dbReference>
<evidence type="ECO:0000256" key="3">
    <source>
        <dbReference type="ARBA" id="ARBA00022703"/>
    </source>
</evidence>
<protein>
    <recommendedName>
        <fullName evidence="14">p53 DNA-binding domain-containing protein</fullName>
    </recommendedName>
</protein>
<keyword evidence="4 11" id="KW-0479">Metal-binding</keyword>
<keyword evidence="10" id="KW-0539">Nucleus</keyword>
<feature type="domain" description="p53 DNA-binding" evidence="14">
    <location>
        <begin position="5"/>
        <end position="107"/>
    </location>
</feature>
<sequence>MKYLLEKNKLFVHMDKSVPVQVKLESYMPGLFLRALLVFVRDDDLKDSVRRCFIHVALDNPSNKGYENILDHVIRCEDPAAVYNHNTTSGRYSVVVPITHFYLTLVSLVFLGLPQSCLFLLWAPHLCHPYYLGLRLFSRYEANSVSLPFIIPHPIGTVVGRNSLNVRVCSCPKRDCAKEEKDLAKAAERGDTPEKYCKRVAATNTTRLATKRKNETDTDTIQLVCAAKHAKMLAGMLHAFHKFADDIKPETKTLVMSQLEGIMAAITSLSIGSNGPAIMCRLYYHEPAIMCRQPRICQYRILELKLKYMN</sequence>
<dbReference type="SUPFAM" id="SSF49417">
    <property type="entry name" value="p53-like transcription factors"/>
    <property type="match status" value="1"/>
</dbReference>
<dbReference type="InterPro" id="IPR002117">
    <property type="entry name" value="p53_tumour_suppressor"/>
</dbReference>
<feature type="transmembrane region" description="Helical" evidence="13">
    <location>
        <begin position="101"/>
        <end position="122"/>
    </location>
</feature>
<dbReference type="GO" id="GO:0005634">
    <property type="term" value="C:nucleus"/>
    <property type="evidence" value="ECO:0007669"/>
    <property type="project" value="UniProtKB-SubCell"/>
</dbReference>
<feature type="binding site" evidence="11">
    <location>
        <position position="52"/>
    </location>
    <ligand>
        <name>Zn(2+)</name>
        <dbReference type="ChEBI" id="CHEBI:29105"/>
    </ligand>
</feature>
<gene>
    <name evidence="15" type="ORF">TBIB3V08_LOCUS11469</name>
</gene>
<dbReference type="Gene3D" id="2.60.40.720">
    <property type="match status" value="2"/>
</dbReference>
<proteinExistence type="inferred from homology"/>
<evidence type="ECO:0000256" key="7">
    <source>
        <dbReference type="ARBA" id="ARBA00023125"/>
    </source>
</evidence>
<evidence type="ECO:0000256" key="5">
    <source>
        <dbReference type="ARBA" id="ARBA00022833"/>
    </source>
</evidence>
<name>A0A7R9F917_9NEOP</name>
<evidence type="ECO:0000313" key="15">
    <source>
        <dbReference type="EMBL" id="CAD7449190.1"/>
    </source>
</evidence>
<comment type="similarity">
    <text evidence="2">Belongs to the p53 family.</text>
</comment>
<keyword evidence="13" id="KW-1133">Transmembrane helix</keyword>
<dbReference type="EMBL" id="OD571274">
    <property type="protein sequence ID" value="CAD7449190.1"/>
    <property type="molecule type" value="Genomic_DNA"/>
</dbReference>
<evidence type="ECO:0000256" key="6">
    <source>
        <dbReference type="ARBA" id="ARBA00023015"/>
    </source>
</evidence>
<evidence type="ECO:0000256" key="1">
    <source>
        <dbReference type="ARBA" id="ARBA00004123"/>
    </source>
</evidence>
<dbReference type="Pfam" id="PF00870">
    <property type="entry name" value="P53"/>
    <property type="match status" value="2"/>
</dbReference>
<evidence type="ECO:0000256" key="8">
    <source>
        <dbReference type="ARBA" id="ARBA00023159"/>
    </source>
</evidence>
<evidence type="ECO:0000256" key="12">
    <source>
        <dbReference type="PIRSR" id="PIRSR602117-3"/>
    </source>
</evidence>
<evidence type="ECO:0000256" key="9">
    <source>
        <dbReference type="ARBA" id="ARBA00023163"/>
    </source>
</evidence>
<keyword evidence="5 11" id="KW-0862">Zinc</keyword>
<dbReference type="GO" id="GO:0046872">
    <property type="term" value="F:metal ion binding"/>
    <property type="evidence" value="ECO:0007669"/>
    <property type="project" value="UniProtKB-KW"/>
</dbReference>
<keyword evidence="6" id="KW-0805">Transcription regulation</keyword>
<feature type="binding site" evidence="11">
    <location>
        <position position="127"/>
    </location>
    <ligand>
        <name>Zn(2+)</name>
        <dbReference type="ChEBI" id="CHEBI:29105"/>
    </ligand>
</feature>
<keyword evidence="13" id="KW-0812">Transmembrane</keyword>
<comment type="subcellular location">
    <subcellularLocation>
        <location evidence="1">Nucleus</location>
    </subcellularLocation>
</comment>
<dbReference type="InterPro" id="IPR008967">
    <property type="entry name" value="p53-like_TF_DNA-bd_sf"/>
</dbReference>
<feature type="cross-link" description="Glycyl lysine isopeptide (Lys-Gly) (interchain with G-Cter in ubiquitin)" evidence="12">
    <location>
        <position position="185"/>
    </location>
</feature>
<accession>A0A7R9F917</accession>
<comment type="cofactor">
    <cofactor evidence="11">
        <name>Zn(2+)</name>
        <dbReference type="ChEBI" id="CHEBI:29105"/>
    </cofactor>
    <text evidence="11">Binds 1 zinc ion per subunit.</text>
</comment>
<dbReference type="GO" id="GO:0000981">
    <property type="term" value="F:DNA-binding transcription factor activity, RNA polymerase II-specific"/>
    <property type="evidence" value="ECO:0007669"/>
    <property type="project" value="TreeGrafter"/>
</dbReference>
<dbReference type="AlphaFoldDB" id="A0A7R9F917"/>
<dbReference type="PANTHER" id="PTHR11447">
    <property type="entry name" value="CELLULAR TUMOR ANTIGEN P53"/>
    <property type="match status" value="1"/>
</dbReference>
<evidence type="ECO:0000256" key="2">
    <source>
        <dbReference type="ARBA" id="ARBA00006167"/>
    </source>
</evidence>
<organism evidence="15">
    <name type="scientific">Timema bartmani</name>
    <dbReference type="NCBI Taxonomy" id="61472"/>
    <lineage>
        <taxon>Eukaryota</taxon>
        <taxon>Metazoa</taxon>
        <taxon>Ecdysozoa</taxon>
        <taxon>Arthropoda</taxon>
        <taxon>Hexapoda</taxon>
        <taxon>Insecta</taxon>
        <taxon>Pterygota</taxon>
        <taxon>Neoptera</taxon>
        <taxon>Polyneoptera</taxon>
        <taxon>Phasmatodea</taxon>
        <taxon>Timematodea</taxon>
        <taxon>Timematoidea</taxon>
        <taxon>Timematidae</taxon>
        <taxon>Timema</taxon>
    </lineage>
</organism>
<dbReference type="GO" id="GO:0000978">
    <property type="term" value="F:RNA polymerase II cis-regulatory region sequence-specific DNA binding"/>
    <property type="evidence" value="ECO:0007669"/>
    <property type="project" value="TreeGrafter"/>
</dbReference>
<keyword evidence="7" id="KW-0238">DNA-binding</keyword>
<feature type="domain" description="p53 DNA-binding" evidence="14">
    <location>
        <begin position="144"/>
        <end position="182"/>
    </location>
</feature>
<keyword evidence="13" id="KW-0472">Membrane</keyword>
<evidence type="ECO:0000256" key="4">
    <source>
        <dbReference type="ARBA" id="ARBA00022723"/>
    </source>
</evidence>
<dbReference type="InterPro" id="IPR011615">
    <property type="entry name" value="p53_DNA-bd"/>
</dbReference>